<evidence type="ECO:0000313" key="2">
    <source>
        <dbReference type="EMBL" id="KAK4019457.1"/>
    </source>
</evidence>
<sequence length="99" mass="11340">MQKSLQIVVTEEMLAFDGPRHDRAARQRNKLAGHEEKKGLHKKKLEFKFAITVVDIRPNSKQSISNLDYLHWWLMYGSCLPAIVVVIVNKSCGVDSFDN</sequence>
<accession>A0ABR0A2S3</accession>
<keyword evidence="1" id="KW-0472">Membrane</keyword>
<dbReference type="EMBL" id="JAOYFB010000036">
    <property type="protein sequence ID" value="KAK4019457.1"/>
    <property type="molecule type" value="Genomic_DNA"/>
</dbReference>
<gene>
    <name evidence="2" type="ORF">OUZ56_001477</name>
</gene>
<keyword evidence="1" id="KW-1133">Transmembrane helix</keyword>
<reference evidence="2 3" key="1">
    <citation type="journal article" date="2023" name="Nucleic Acids Res.">
        <title>The hologenome of Daphnia magna reveals possible DNA methylation and microbiome-mediated evolution of the host genome.</title>
        <authorList>
            <person name="Chaturvedi A."/>
            <person name="Li X."/>
            <person name="Dhandapani V."/>
            <person name="Marshall H."/>
            <person name="Kissane S."/>
            <person name="Cuenca-Cambronero M."/>
            <person name="Asole G."/>
            <person name="Calvet F."/>
            <person name="Ruiz-Romero M."/>
            <person name="Marangio P."/>
            <person name="Guigo R."/>
            <person name="Rago D."/>
            <person name="Mirbahai L."/>
            <person name="Eastwood N."/>
            <person name="Colbourne J.K."/>
            <person name="Zhou J."/>
            <person name="Mallon E."/>
            <person name="Orsini L."/>
        </authorList>
    </citation>
    <scope>NUCLEOTIDE SEQUENCE [LARGE SCALE GENOMIC DNA]</scope>
    <source>
        <strain evidence="2">LRV0_1</strain>
    </source>
</reference>
<name>A0ABR0A2S3_9CRUS</name>
<comment type="caution">
    <text evidence="2">The sequence shown here is derived from an EMBL/GenBank/DDBJ whole genome shotgun (WGS) entry which is preliminary data.</text>
</comment>
<protein>
    <submittedName>
        <fullName evidence="2">Uncharacterized protein</fullName>
    </submittedName>
</protein>
<evidence type="ECO:0000313" key="3">
    <source>
        <dbReference type="Proteomes" id="UP001234178"/>
    </source>
</evidence>
<dbReference type="Proteomes" id="UP001234178">
    <property type="component" value="Unassembled WGS sequence"/>
</dbReference>
<evidence type="ECO:0000256" key="1">
    <source>
        <dbReference type="SAM" id="Phobius"/>
    </source>
</evidence>
<organism evidence="2 3">
    <name type="scientific">Daphnia magna</name>
    <dbReference type="NCBI Taxonomy" id="35525"/>
    <lineage>
        <taxon>Eukaryota</taxon>
        <taxon>Metazoa</taxon>
        <taxon>Ecdysozoa</taxon>
        <taxon>Arthropoda</taxon>
        <taxon>Crustacea</taxon>
        <taxon>Branchiopoda</taxon>
        <taxon>Diplostraca</taxon>
        <taxon>Cladocera</taxon>
        <taxon>Anomopoda</taxon>
        <taxon>Daphniidae</taxon>
        <taxon>Daphnia</taxon>
    </lineage>
</organism>
<feature type="transmembrane region" description="Helical" evidence="1">
    <location>
        <begin position="69"/>
        <end position="88"/>
    </location>
</feature>
<keyword evidence="1" id="KW-0812">Transmembrane</keyword>
<keyword evidence="3" id="KW-1185">Reference proteome</keyword>
<proteinExistence type="predicted"/>